<gene>
    <name evidence="2" type="ORF">ASPGLDRAFT_31849</name>
</gene>
<proteinExistence type="predicted"/>
<dbReference type="Proteomes" id="UP000184300">
    <property type="component" value="Unassembled WGS sequence"/>
</dbReference>
<dbReference type="VEuPathDB" id="FungiDB:ASPGLDRAFT_31849"/>
<keyword evidence="3" id="KW-1185">Reference proteome</keyword>
<dbReference type="GeneID" id="34460369"/>
<dbReference type="PANTHER" id="PTHR37538:SF1">
    <property type="entry name" value="BTB DOMAIN-CONTAINING PROTEIN"/>
    <property type="match status" value="1"/>
</dbReference>
<evidence type="ECO:0000313" key="2">
    <source>
        <dbReference type="EMBL" id="OJJ88736.1"/>
    </source>
</evidence>
<reference evidence="3" key="1">
    <citation type="journal article" date="2017" name="Genome Biol.">
        <title>Comparative genomics reveals high biological diversity and specific adaptations in the industrially and medically important fungal genus Aspergillus.</title>
        <authorList>
            <person name="de Vries R.P."/>
            <person name="Riley R."/>
            <person name="Wiebenga A."/>
            <person name="Aguilar-Osorio G."/>
            <person name="Amillis S."/>
            <person name="Uchima C.A."/>
            <person name="Anderluh G."/>
            <person name="Asadollahi M."/>
            <person name="Askin M."/>
            <person name="Barry K."/>
            <person name="Battaglia E."/>
            <person name="Bayram O."/>
            <person name="Benocci T."/>
            <person name="Braus-Stromeyer S.A."/>
            <person name="Caldana C."/>
            <person name="Canovas D."/>
            <person name="Cerqueira G.C."/>
            <person name="Chen F."/>
            <person name="Chen W."/>
            <person name="Choi C."/>
            <person name="Clum A."/>
            <person name="Dos Santos R.A."/>
            <person name="Damasio A.R."/>
            <person name="Diallinas G."/>
            <person name="Emri T."/>
            <person name="Fekete E."/>
            <person name="Flipphi M."/>
            <person name="Freyberg S."/>
            <person name="Gallo A."/>
            <person name="Gournas C."/>
            <person name="Habgood R."/>
            <person name="Hainaut M."/>
            <person name="Harispe M.L."/>
            <person name="Henrissat B."/>
            <person name="Hilden K.S."/>
            <person name="Hope R."/>
            <person name="Hossain A."/>
            <person name="Karabika E."/>
            <person name="Karaffa L."/>
            <person name="Karanyi Z."/>
            <person name="Krasevec N."/>
            <person name="Kuo A."/>
            <person name="Kusch H."/>
            <person name="LaButti K."/>
            <person name="Lagendijk E.L."/>
            <person name="Lapidus A."/>
            <person name="Levasseur A."/>
            <person name="Lindquist E."/>
            <person name="Lipzen A."/>
            <person name="Logrieco A.F."/>
            <person name="MacCabe A."/>
            <person name="Maekelae M.R."/>
            <person name="Malavazi I."/>
            <person name="Melin P."/>
            <person name="Meyer V."/>
            <person name="Mielnichuk N."/>
            <person name="Miskei M."/>
            <person name="Molnar A.P."/>
            <person name="Mule G."/>
            <person name="Ngan C.Y."/>
            <person name="Orejas M."/>
            <person name="Orosz E."/>
            <person name="Ouedraogo J.P."/>
            <person name="Overkamp K.M."/>
            <person name="Park H.-S."/>
            <person name="Perrone G."/>
            <person name="Piumi F."/>
            <person name="Punt P.J."/>
            <person name="Ram A.F."/>
            <person name="Ramon A."/>
            <person name="Rauscher S."/>
            <person name="Record E."/>
            <person name="Riano-Pachon D.M."/>
            <person name="Robert V."/>
            <person name="Roehrig J."/>
            <person name="Ruller R."/>
            <person name="Salamov A."/>
            <person name="Salih N.S."/>
            <person name="Samson R.A."/>
            <person name="Sandor E."/>
            <person name="Sanguinetti M."/>
            <person name="Schuetze T."/>
            <person name="Sepcic K."/>
            <person name="Shelest E."/>
            <person name="Sherlock G."/>
            <person name="Sophianopoulou V."/>
            <person name="Squina F.M."/>
            <person name="Sun H."/>
            <person name="Susca A."/>
            <person name="Todd R.B."/>
            <person name="Tsang A."/>
            <person name="Unkles S.E."/>
            <person name="van de Wiele N."/>
            <person name="van Rossen-Uffink D."/>
            <person name="Oliveira J.V."/>
            <person name="Vesth T.C."/>
            <person name="Visser J."/>
            <person name="Yu J.-H."/>
            <person name="Zhou M."/>
            <person name="Andersen M.R."/>
            <person name="Archer D.B."/>
            <person name="Baker S.E."/>
            <person name="Benoit I."/>
            <person name="Brakhage A.A."/>
            <person name="Braus G.H."/>
            <person name="Fischer R."/>
            <person name="Frisvad J.C."/>
            <person name="Goldman G.H."/>
            <person name="Houbraken J."/>
            <person name="Oakley B."/>
            <person name="Pocsi I."/>
            <person name="Scazzocchio C."/>
            <person name="Seiboth B."/>
            <person name="vanKuyk P.A."/>
            <person name="Wortman J."/>
            <person name="Dyer P.S."/>
            <person name="Grigoriev I.V."/>
        </authorList>
    </citation>
    <scope>NUCLEOTIDE SEQUENCE [LARGE SCALE GENOMIC DNA]</scope>
    <source>
        <strain evidence="3">CBS 516.65</strain>
    </source>
</reference>
<dbReference type="OrthoDB" id="3594103at2759"/>
<feature type="compositionally biased region" description="Basic and acidic residues" evidence="1">
    <location>
        <begin position="235"/>
        <end position="245"/>
    </location>
</feature>
<dbReference type="EMBL" id="KV878889">
    <property type="protein sequence ID" value="OJJ88736.1"/>
    <property type="molecule type" value="Genomic_DNA"/>
</dbReference>
<dbReference type="STRING" id="1160497.A0A1L9VXV3"/>
<accession>A0A1L9VXV3</accession>
<dbReference type="AlphaFoldDB" id="A0A1L9VXV3"/>
<sequence length="281" mass="31950">MESNEEKAKSKCSGNLIITDYLLAEYDQPKFSPYLTKIITLYCREKKYRYAVPQHFVEQAPVLAASLNQPHVIPSLWLDKAEEDIGHTIVNWLYTGLYETLHDPTTQGTAKRQKEYRRSAEVYCVSVFYGMSGLAIQAMQYVRTFDDAVDIHMILGIAKEIFAKYPGRTDSFVGYINHLREKLSSVVQADGGFFKQEDFVKGFGQVPEFDKFMVQQMVGFYSDVIKNLKGENTEGKVVKSQDRRASTTKTRVDPGLWRGTGTRSSTLQPASELKSPKHFTP</sequence>
<dbReference type="RefSeq" id="XP_022405412.1">
    <property type="nucleotide sequence ID" value="XM_022544108.1"/>
</dbReference>
<protein>
    <recommendedName>
        <fullName evidence="4">BTB domain-containing protein</fullName>
    </recommendedName>
</protein>
<evidence type="ECO:0008006" key="4">
    <source>
        <dbReference type="Google" id="ProtNLM"/>
    </source>
</evidence>
<evidence type="ECO:0000256" key="1">
    <source>
        <dbReference type="SAM" id="MobiDB-lite"/>
    </source>
</evidence>
<name>A0A1L9VXV3_ASPGL</name>
<dbReference type="PANTHER" id="PTHR37538">
    <property type="entry name" value="BTB DOMAIN-CONTAINING PROTEIN"/>
    <property type="match status" value="1"/>
</dbReference>
<organism evidence="2 3">
    <name type="scientific">Aspergillus glaucus CBS 516.65</name>
    <dbReference type="NCBI Taxonomy" id="1160497"/>
    <lineage>
        <taxon>Eukaryota</taxon>
        <taxon>Fungi</taxon>
        <taxon>Dikarya</taxon>
        <taxon>Ascomycota</taxon>
        <taxon>Pezizomycotina</taxon>
        <taxon>Eurotiomycetes</taxon>
        <taxon>Eurotiomycetidae</taxon>
        <taxon>Eurotiales</taxon>
        <taxon>Aspergillaceae</taxon>
        <taxon>Aspergillus</taxon>
        <taxon>Aspergillus subgen. Aspergillus</taxon>
    </lineage>
</organism>
<evidence type="ECO:0000313" key="3">
    <source>
        <dbReference type="Proteomes" id="UP000184300"/>
    </source>
</evidence>
<feature type="region of interest" description="Disordered" evidence="1">
    <location>
        <begin position="235"/>
        <end position="281"/>
    </location>
</feature>